<accession>A0A0C9RL27</accession>
<protein>
    <submittedName>
        <fullName evidence="2">PfdB protein</fullName>
    </submittedName>
</protein>
<name>A0A0C9RL27_9HYME</name>
<evidence type="ECO:0000313" key="2">
    <source>
        <dbReference type="EMBL" id="JAG77388.1"/>
    </source>
</evidence>
<feature type="compositionally biased region" description="Acidic residues" evidence="1">
    <location>
        <begin position="344"/>
        <end position="354"/>
    </location>
</feature>
<sequence>MADIVYAMCNEKIDRDALLNHAQHTFNKVLCVDGTSATKKTSILEKTGYQVTKLQRLAKFKNINRYFPSMLGYICTGVRYLNYGSRRFNDRSPLNPLEWHVLWCCMSDYFLNYGNVKPNDLSKYENIMKSLKNSFFYDFFQKKINCIVFIDSNCMRCDELRYKRNNGSDRERSQWRFYTPMQNMMYSVLYEGRVIDMAWFDNFTTDIVCQGISMWISDLVNEMAKLNNQNNISLPKFHLPLNFPEIDYSLENMKTHAYRSIGRIGCKIINNECDKKNMIDTLKYQYLTQWVNVNQIEAPQCAILYQNHSNIEALDYKYEIKESLEPFVRSTIKYETPMNIENDFTNDDNDDDGDFRESDFFN</sequence>
<dbReference type="EMBL" id="GBYB01007621">
    <property type="protein sequence ID" value="JAG77388.1"/>
    <property type="molecule type" value="Transcribed_RNA"/>
</dbReference>
<dbReference type="AlphaFoldDB" id="A0A0C9RL27"/>
<proteinExistence type="predicted"/>
<evidence type="ECO:0000256" key="1">
    <source>
        <dbReference type="SAM" id="MobiDB-lite"/>
    </source>
</evidence>
<feature type="region of interest" description="Disordered" evidence="1">
    <location>
        <begin position="340"/>
        <end position="362"/>
    </location>
</feature>
<reference evidence="2" key="1">
    <citation type="submission" date="2015-01" db="EMBL/GenBank/DDBJ databases">
        <title>Transcriptome Assembly of Fopius arisanus.</title>
        <authorList>
            <person name="Geib S."/>
        </authorList>
    </citation>
    <scope>NUCLEOTIDE SEQUENCE</scope>
</reference>
<organism evidence="2">
    <name type="scientific">Fopius arisanus</name>
    <dbReference type="NCBI Taxonomy" id="64838"/>
    <lineage>
        <taxon>Eukaryota</taxon>
        <taxon>Metazoa</taxon>
        <taxon>Ecdysozoa</taxon>
        <taxon>Arthropoda</taxon>
        <taxon>Hexapoda</taxon>
        <taxon>Insecta</taxon>
        <taxon>Pterygota</taxon>
        <taxon>Neoptera</taxon>
        <taxon>Endopterygota</taxon>
        <taxon>Hymenoptera</taxon>
        <taxon>Apocrita</taxon>
        <taxon>Ichneumonoidea</taxon>
        <taxon>Braconidae</taxon>
        <taxon>Opiinae</taxon>
        <taxon>Fopius</taxon>
    </lineage>
</organism>
<gene>
    <name evidence="2" type="primary">pfdB</name>
    <name evidence="2" type="ORF">g.49639</name>
</gene>